<dbReference type="EMBL" id="AXCM01013655">
    <property type="status" value="NOT_ANNOTATED_CDS"/>
    <property type="molecule type" value="Genomic_DNA"/>
</dbReference>
<dbReference type="STRING" id="139723.A0A182M7M2"/>
<dbReference type="VEuPathDB" id="VectorBase:ACUA011503"/>
<sequence length="156" mass="17312">MFTFIDPDQLPVKAQGLSMLLNYQCNPTEQQRTRLNQGLQLEHVCLQKEQHLVPGSCEAYPGSPVVYMDNPHSSPGMYMSGRHCGFGEPSIAIIFMVYETWIDSVAHTPAGSPICSLMGFRSTTYPLGKFTSTNAMFERLSANSGMKLAQTLRRSS</sequence>
<dbReference type="AlphaFoldDB" id="A0A182M7M2"/>
<evidence type="ECO:0000313" key="2">
    <source>
        <dbReference type="Proteomes" id="UP000075883"/>
    </source>
</evidence>
<dbReference type="Proteomes" id="UP000075883">
    <property type="component" value="Unassembled WGS sequence"/>
</dbReference>
<dbReference type="EnsemblMetazoa" id="ACUA011503-RA">
    <property type="protein sequence ID" value="ACUA011503-PA"/>
    <property type="gene ID" value="ACUA011503"/>
</dbReference>
<accession>A0A182M7M2</accession>
<reference evidence="2" key="1">
    <citation type="submission" date="2013-09" db="EMBL/GenBank/DDBJ databases">
        <title>The Genome Sequence of Anopheles culicifacies species A.</title>
        <authorList>
            <consortium name="The Broad Institute Genomics Platform"/>
            <person name="Neafsey D.E."/>
            <person name="Besansky N."/>
            <person name="Howell P."/>
            <person name="Walton C."/>
            <person name="Young S.K."/>
            <person name="Zeng Q."/>
            <person name="Gargeya S."/>
            <person name="Fitzgerald M."/>
            <person name="Haas B."/>
            <person name="Abouelleil A."/>
            <person name="Allen A.W."/>
            <person name="Alvarado L."/>
            <person name="Arachchi H.M."/>
            <person name="Berlin A.M."/>
            <person name="Chapman S.B."/>
            <person name="Gainer-Dewar J."/>
            <person name="Goldberg J."/>
            <person name="Griggs A."/>
            <person name="Gujja S."/>
            <person name="Hansen M."/>
            <person name="Howarth C."/>
            <person name="Imamovic A."/>
            <person name="Ireland A."/>
            <person name="Larimer J."/>
            <person name="McCowan C."/>
            <person name="Murphy C."/>
            <person name="Pearson M."/>
            <person name="Poon T.W."/>
            <person name="Priest M."/>
            <person name="Roberts A."/>
            <person name="Saif S."/>
            <person name="Shea T."/>
            <person name="Sisk P."/>
            <person name="Sykes S."/>
            <person name="Wortman J."/>
            <person name="Nusbaum C."/>
            <person name="Birren B."/>
        </authorList>
    </citation>
    <scope>NUCLEOTIDE SEQUENCE [LARGE SCALE GENOMIC DNA]</scope>
    <source>
        <strain evidence="2">A-37</strain>
    </source>
</reference>
<protein>
    <submittedName>
        <fullName evidence="1">Uncharacterized protein</fullName>
    </submittedName>
</protein>
<organism evidence="1 2">
    <name type="scientific">Anopheles culicifacies</name>
    <dbReference type="NCBI Taxonomy" id="139723"/>
    <lineage>
        <taxon>Eukaryota</taxon>
        <taxon>Metazoa</taxon>
        <taxon>Ecdysozoa</taxon>
        <taxon>Arthropoda</taxon>
        <taxon>Hexapoda</taxon>
        <taxon>Insecta</taxon>
        <taxon>Pterygota</taxon>
        <taxon>Neoptera</taxon>
        <taxon>Endopterygota</taxon>
        <taxon>Diptera</taxon>
        <taxon>Nematocera</taxon>
        <taxon>Culicoidea</taxon>
        <taxon>Culicidae</taxon>
        <taxon>Anophelinae</taxon>
        <taxon>Anopheles</taxon>
        <taxon>culicifacies species complex</taxon>
    </lineage>
</organism>
<evidence type="ECO:0000313" key="1">
    <source>
        <dbReference type="EnsemblMetazoa" id="ACUA011503-PA"/>
    </source>
</evidence>
<keyword evidence="2" id="KW-1185">Reference proteome</keyword>
<name>A0A182M7M2_9DIPT</name>
<reference evidence="1" key="2">
    <citation type="submission" date="2020-05" db="UniProtKB">
        <authorList>
            <consortium name="EnsemblMetazoa"/>
        </authorList>
    </citation>
    <scope>IDENTIFICATION</scope>
    <source>
        <strain evidence="1">A-37</strain>
    </source>
</reference>
<proteinExistence type="predicted"/>